<protein>
    <submittedName>
        <fullName evidence="3">Tat pathway signal sequence domain protein</fullName>
    </submittedName>
</protein>
<proteinExistence type="predicted"/>
<evidence type="ECO:0000256" key="1">
    <source>
        <dbReference type="SAM" id="MobiDB-lite"/>
    </source>
</evidence>
<dbReference type="RefSeq" id="WP_377354065.1">
    <property type="nucleotide sequence ID" value="NZ_JBHTLQ010000034.1"/>
</dbReference>
<dbReference type="Proteomes" id="UP001597216">
    <property type="component" value="Unassembled WGS sequence"/>
</dbReference>
<comment type="caution">
    <text evidence="3">The sequence shown here is derived from an EMBL/GenBank/DDBJ whole genome shotgun (WGS) entry which is preliminary data.</text>
</comment>
<evidence type="ECO:0000313" key="4">
    <source>
        <dbReference type="Proteomes" id="UP001597216"/>
    </source>
</evidence>
<feature type="chain" id="PRO_5045693723" evidence="2">
    <location>
        <begin position="23"/>
        <end position="227"/>
    </location>
</feature>
<dbReference type="EMBL" id="JBHTLQ010000034">
    <property type="protein sequence ID" value="MFD1191771.1"/>
    <property type="molecule type" value="Genomic_DNA"/>
</dbReference>
<name>A0ABW3T622_9CAUL</name>
<evidence type="ECO:0000256" key="2">
    <source>
        <dbReference type="SAM" id="SignalP"/>
    </source>
</evidence>
<sequence>MRRSLFVSAVLLMAAATLPATAYAQRQRPSGGDQQQEDVAKKKKKDAEWGDTQAPLPALRNAGPCPFVKVLYDAGRYAEFKGGQVASNAVGFTGEIQGVSAGCAYKDDEPITMQMEILFELGKGPAAEGSQKNYRYWVAVTKRNSVMIAKQYFDLPVAFQPGQDRLYATEEIGQLVIPRADIKTSGSNFEVLVGFDVTPEMAAFNREGKRFRLTAGATSAKDAGDHQ</sequence>
<feature type="signal peptide" evidence="2">
    <location>
        <begin position="1"/>
        <end position="22"/>
    </location>
</feature>
<feature type="region of interest" description="Disordered" evidence="1">
    <location>
        <begin position="23"/>
        <end position="55"/>
    </location>
</feature>
<gene>
    <name evidence="3" type="ORF">ACFQ27_14370</name>
</gene>
<keyword evidence="4" id="KW-1185">Reference proteome</keyword>
<reference evidence="4" key="1">
    <citation type="journal article" date="2019" name="Int. J. Syst. Evol. Microbiol.">
        <title>The Global Catalogue of Microorganisms (GCM) 10K type strain sequencing project: providing services to taxonomists for standard genome sequencing and annotation.</title>
        <authorList>
            <consortium name="The Broad Institute Genomics Platform"/>
            <consortium name="The Broad Institute Genome Sequencing Center for Infectious Disease"/>
            <person name="Wu L."/>
            <person name="Ma J."/>
        </authorList>
    </citation>
    <scope>NUCLEOTIDE SEQUENCE [LARGE SCALE GENOMIC DNA]</scope>
    <source>
        <strain evidence="4">CCUG 55074</strain>
    </source>
</reference>
<keyword evidence="2" id="KW-0732">Signal</keyword>
<accession>A0ABW3T622</accession>
<evidence type="ECO:0000313" key="3">
    <source>
        <dbReference type="EMBL" id="MFD1191771.1"/>
    </source>
</evidence>
<organism evidence="3 4">
    <name type="scientific">Phenylobacterium conjunctum</name>
    <dbReference type="NCBI Taxonomy" id="1298959"/>
    <lineage>
        <taxon>Bacteria</taxon>
        <taxon>Pseudomonadati</taxon>
        <taxon>Pseudomonadota</taxon>
        <taxon>Alphaproteobacteria</taxon>
        <taxon>Caulobacterales</taxon>
        <taxon>Caulobacteraceae</taxon>
        <taxon>Phenylobacterium</taxon>
    </lineage>
</organism>